<proteinExistence type="inferred from homology"/>
<dbReference type="Pfam" id="PF00089">
    <property type="entry name" value="Trypsin"/>
    <property type="match status" value="1"/>
</dbReference>
<evidence type="ECO:0000256" key="8">
    <source>
        <dbReference type="ARBA" id="ARBA00029927"/>
    </source>
</evidence>
<keyword evidence="12" id="KW-1185">Reference proteome</keyword>
<keyword evidence="6" id="KW-0378">Hydrolase</keyword>
<dbReference type="EMBL" id="LT607409">
    <property type="protein sequence ID" value="SCF19785.1"/>
    <property type="molecule type" value="Genomic_DNA"/>
</dbReference>
<feature type="chain" id="PRO_5008709158" description="Extracellular small neutral protease" evidence="9">
    <location>
        <begin position="32"/>
        <end position="394"/>
    </location>
</feature>
<dbReference type="PROSITE" id="PS51318">
    <property type="entry name" value="TAT"/>
    <property type="match status" value="1"/>
</dbReference>
<dbReference type="InterPro" id="IPR009003">
    <property type="entry name" value="Peptidase_S1_PA"/>
</dbReference>
<keyword evidence="6" id="KW-0645">Protease</keyword>
<dbReference type="Proteomes" id="UP000198224">
    <property type="component" value="Chromosome I"/>
</dbReference>
<evidence type="ECO:0000256" key="2">
    <source>
        <dbReference type="ARBA" id="ARBA00006571"/>
    </source>
</evidence>
<dbReference type="InterPro" id="IPR006311">
    <property type="entry name" value="TAT_signal"/>
</dbReference>
<dbReference type="InterPro" id="IPR001254">
    <property type="entry name" value="Trypsin_dom"/>
</dbReference>
<comment type="catalytic activity">
    <reaction evidence="1">
        <text>Hydrolyzes proteins with a preference for Tyr or Phe in the P1' position. Has no action on amino-acid p-nitroanilides.</text>
        <dbReference type="EC" id="3.4.24.77"/>
    </reaction>
</comment>
<dbReference type="InterPro" id="IPR024079">
    <property type="entry name" value="MetalloPept_cat_dom_sf"/>
</dbReference>
<organism evidence="11 12">
    <name type="scientific">Micromonospora chokoriensis</name>
    <dbReference type="NCBI Taxonomy" id="356851"/>
    <lineage>
        <taxon>Bacteria</taxon>
        <taxon>Bacillati</taxon>
        <taxon>Actinomycetota</taxon>
        <taxon>Actinomycetes</taxon>
        <taxon>Micromonosporales</taxon>
        <taxon>Micromonosporaceae</taxon>
        <taxon>Micromonospora</taxon>
    </lineage>
</organism>
<sequence length="394" mass="40836">MFRRQLRRVALAVLAATLAAAGVQLSTGAPAAAVRTVYYDASRTGEFRTNFDQAAQIWNSRVSNVRLLAGTPASITVYVDDGWPRAQPTGLGAGRIWMGRTAVNQGYDRNRIAAHELGHILGLPDRRTGLCSDLMSGSSAPVSCRNANPSSTEASRVNSLFAGSLAAPASTTYTWDGTSSDVAPLVVGGRPASENYPFMVYVSGCTGTLIKGNWAVTAKHCSTPSSVRVGSINRTSGGTVVRVTRAVNHPSVDVKLLQLASSVAYAPAPIPSTSGAVGTATRIIGWGQTCAPRGCGSAPTVANELDTSIVADSRCSGINGPYEICTNNTNGNSGACYGDSGGPQVRRVNGVWNLIGATSRAGNNNSTCATGPSIYVDLPSIRSWISTQVGGLPV</sequence>
<gene>
    <name evidence="11" type="ORF">GA0070612_4715</name>
</gene>
<dbReference type="PANTHER" id="PTHR24256">
    <property type="entry name" value="TRYPTASE-RELATED"/>
    <property type="match status" value="1"/>
</dbReference>
<dbReference type="PRINTS" id="PR00787">
    <property type="entry name" value="NEUTRALPTASE"/>
</dbReference>
<evidence type="ECO:0000256" key="7">
    <source>
        <dbReference type="ARBA" id="ARBA00023157"/>
    </source>
</evidence>
<protein>
    <recommendedName>
        <fullName evidence="4">Extracellular small neutral protease</fullName>
        <ecNumber evidence="3">3.4.24.77</ecNumber>
    </recommendedName>
    <alternativeName>
        <fullName evidence="8">Snapalysin</fullName>
    </alternativeName>
</protein>
<dbReference type="GO" id="GO:0006508">
    <property type="term" value="P:proteolysis"/>
    <property type="evidence" value="ECO:0007669"/>
    <property type="project" value="InterPro"/>
</dbReference>
<accession>A0A1C4YGC5</accession>
<dbReference type="GO" id="GO:0008270">
    <property type="term" value="F:zinc ion binding"/>
    <property type="evidence" value="ECO:0007669"/>
    <property type="project" value="InterPro"/>
</dbReference>
<dbReference type="GO" id="GO:0005576">
    <property type="term" value="C:extracellular region"/>
    <property type="evidence" value="ECO:0007669"/>
    <property type="project" value="InterPro"/>
</dbReference>
<evidence type="ECO:0000256" key="1">
    <source>
        <dbReference type="ARBA" id="ARBA00000612"/>
    </source>
</evidence>
<name>A0A1C4YGC5_9ACTN</name>
<dbReference type="EC" id="3.4.24.77" evidence="3"/>
<reference evidence="12" key="1">
    <citation type="submission" date="2016-06" db="EMBL/GenBank/DDBJ databases">
        <authorList>
            <person name="Varghese N."/>
            <person name="Submissions Spin"/>
        </authorList>
    </citation>
    <scope>NUCLEOTIDE SEQUENCE [LARGE SCALE GENOMIC DNA]</scope>
    <source>
        <strain evidence="12">DSM 45160</strain>
    </source>
</reference>
<dbReference type="SUPFAM" id="SSF50494">
    <property type="entry name" value="Trypsin-like serine proteases"/>
    <property type="match status" value="1"/>
</dbReference>
<dbReference type="SMART" id="SM00020">
    <property type="entry name" value="Tryp_SPc"/>
    <property type="match status" value="1"/>
</dbReference>
<dbReference type="AlphaFoldDB" id="A0A1C4YGC5"/>
<evidence type="ECO:0000256" key="6">
    <source>
        <dbReference type="ARBA" id="ARBA00023049"/>
    </source>
</evidence>
<evidence type="ECO:0000259" key="10">
    <source>
        <dbReference type="PROSITE" id="PS50240"/>
    </source>
</evidence>
<keyword evidence="9" id="KW-0732">Signal</keyword>
<dbReference type="PROSITE" id="PS50240">
    <property type="entry name" value="TRYPSIN_DOM"/>
    <property type="match status" value="1"/>
</dbReference>
<evidence type="ECO:0000256" key="3">
    <source>
        <dbReference type="ARBA" id="ARBA00012325"/>
    </source>
</evidence>
<feature type="signal peptide" evidence="9">
    <location>
        <begin position="1"/>
        <end position="31"/>
    </location>
</feature>
<dbReference type="eggNOG" id="COG5640">
    <property type="taxonomic scope" value="Bacteria"/>
</dbReference>
<dbReference type="GO" id="GO:0004252">
    <property type="term" value="F:serine-type endopeptidase activity"/>
    <property type="evidence" value="ECO:0007669"/>
    <property type="project" value="InterPro"/>
</dbReference>
<evidence type="ECO:0000256" key="9">
    <source>
        <dbReference type="SAM" id="SignalP"/>
    </source>
</evidence>
<keyword evidence="7" id="KW-1015">Disulfide bond</keyword>
<feature type="domain" description="Peptidase S1" evidence="10">
    <location>
        <begin position="186"/>
        <end position="390"/>
    </location>
</feature>
<keyword evidence="6" id="KW-0482">Metalloprotease</keyword>
<dbReference type="InterPro" id="IPR000013">
    <property type="entry name" value="Peptidase_M7"/>
</dbReference>
<evidence type="ECO:0000256" key="5">
    <source>
        <dbReference type="ARBA" id="ARBA00022723"/>
    </source>
</evidence>
<dbReference type="Pfam" id="PF02031">
    <property type="entry name" value="Peptidase_M7"/>
    <property type="match status" value="1"/>
</dbReference>
<dbReference type="Gene3D" id="2.40.10.10">
    <property type="entry name" value="Trypsin-like serine proteases"/>
    <property type="match status" value="1"/>
</dbReference>
<dbReference type="GO" id="GO:0004222">
    <property type="term" value="F:metalloendopeptidase activity"/>
    <property type="evidence" value="ECO:0007669"/>
    <property type="project" value="InterPro"/>
</dbReference>
<keyword evidence="5" id="KW-0479">Metal-binding</keyword>
<evidence type="ECO:0000313" key="11">
    <source>
        <dbReference type="EMBL" id="SCF19785.1"/>
    </source>
</evidence>
<dbReference type="Gene3D" id="3.40.390.10">
    <property type="entry name" value="Collagenase (Catalytic Domain)"/>
    <property type="match status" value="1"/>
</dbReference>
<evidence type="ECO:0000256" key="4">
    <source>
        <dbReference type="ARBA" id="ARBA00019129"/>
    </source>
</evidence>
<evidence type="ECO:0000313" key="12">
    <source>
        <dbReference type="Proteomes" id="UP000198224"/>
    </source>
</evidence>
<dbReference type="InterPro" id="IPR043504">
    <property type="entry name" value="Peptidase_S1_PA_chymotrypsin"/>
</dbReference>
<dbReference type="InterPro" id="IPR051487">
    <property type="entry name" value="Ser/Thr_Proteases_Immune/Dev"/>
</dbReference>
<dbReference type="SUPFAM" id="SSF55486">
    <property type="entry name" value="Metalloproteases ('zincins'), catalytic domain"/>
    <property type="match status" value="1"/>
</dbReference>
<comment type="similarity">
    <text evidence="2">Belongs to the peptidase M7 family.</text>
</comment>